<proteinExistence type="predicted"/>
<keyword evidence="4" id="KW-1185">Reference proteome</keyword>
<evidence type="ECO:0000313" key="4">
    <source>
        <dbReference type="Proteomes" id="UP000823388"/>
    </source>
</evidence>
<accession>A0A8T0RPE0</accession>
<feature type="domain" description="Replication protein A 70 kDa DNA-binding subunit B/D first OB fold" evidence="2">
    <location>
        <begin position="50"/>
        <end position="152"/>
    </location>
</feature>
<dbReference type="PANTHER" id="PTHR47165:SF4">
    <property type="entry name" value="OS03G0429900 PROTEIN"/>
    <property type="match status" value="1"/>
</dbReference>
<dbReference type="SUPFAM" id="SSF50249">
    <property type="entry name" value="Nucleic acid-binding proteins"/>
    <property type="match status" value="2"/>
</dbReference>
<reference evidence="3" key="1">
    <citation type="submission" date="2020-05" db="EMBL/GenBank/DDBJ databases">
        <title>WGS assembly of Panicum virgatum.</title>
        <authorList>
            <person name="Lovell J.T."/>
            <person name="Jenkins J."/>
            <person name="Shu S."/>
            <person name="Juenger T.E."/>
            <person name="Schmutz J."/>
        </authorList>
    </citation>
    <scope>NUCLEOTIDE SEQUENCE</scope>
    <source>
        <strain evidence="3">AP13</strain>
    </source>
</reference>
<evidence type="ECO:0000259" key="2">
    <source>
        <dbReference type="Pfam" id="PF02721"/>
    </source>
</evidence>
<feature type="signal peptide" evidence="1">
    <location>
        <begin position="1"/>
        <end position="24"/>
    </location>
</feature>
<dbReference type="EMBL" id="CM029046">
    <property type="protein sequence ID" value="KAG2586463.1"/>
    <property type="molecule type" value="Genomic_DNA"/>
</dbReference>
<dbReference type="Proteomes" id="UP000823388">
    <property type="component" value="Chromosome 5N"/>
</dbReference>
<dbReference type="PANTHER" id="PTHR47165">
    <property type="entry name" value="OS03G0429900 PROTEIN"/>
    <property type="match status" value="1"/>
</dbReference>
<keyword evidence="1" id="KW-0732">Signal</keyword>
<gene>
    <name evidence="3" type="ORF">PVAP13_5NG038600</name>
</gene>
<dbReference type="InterPro" id="IPR012340">
    <property type="entry name" value="NA-bd_OB-fold"/>
</dbReference>
<evidence type="ECO:0000256" key="1">
    <source>
        <dbReference type="SAM" id="SignalP"/>
    </source>
</evidence>
<comment type="caution">
    <text evidence="3">The sequence shown here is derived from an EMBL/GenBank/DDBJ whole genome shotgun (WGS) entry which is preliminary data.</text>
</comment>
<name>A0A8T0RPE0_PANVG</name>
<feature type="chain" id="PRO_5035926482" description="Replication protein A 70 kDa DNA-binding subunit B/D first OB fold domain-containing protein" evidence="1">
    <location>
        <begin position="25"/>
        <end position="295"/>
    </location>
</feature>
<dbReference type="InterPro" id="IPR003871">
    <property type="entry name" value="RFA1B/D_OB_1st"/>
</dbReference>
<dbReference type="Pfam" id="PF02721">
    <property type="entry name" value="DUF223"/>
    <property type="match status" value="1"/>
</dbReference>
<dbReference type="Gene3D" id="2.40.50.140">
    <property type="entry name" value="Nucleic acid-binding proteins"/>
    <property type="match status" value="2"/>
</dbReference>
<organism evidence="3 4">
    <name type="scientific">Panicum virgatum</name>
    <name type="common">Blackwell switchgrass</name>
    <dbReference type="NCBI Taxonomy" id="38727"/>
    <lineage>
        <taxon>Eukaryota</taxon>
        <taxon>Viridiplantae</taxon>
        <taxon>Streptophyta</taxon>
        <taxon>Embryophyta</taxon>
        <taxon>Tracheophyta</taxon>
        <taxon>Spermatophyta</taxon>
        <taxon>Magnoliopsida</taxon>
        <taxon>Liliopsida</taxon>
        <taxon>Poales</taxon>
        <taxon>Poaceae</taxon>
        <taxon>PACMAD clade</taxon>
        <taxon>Panicoideae</taxon>
        <taxon>Panicodae</taxon>
        <taxon>Paniceae</taxon>
        <taxon>Panicinae</taxon>
        <taxon>Panicum</taxon>
        <taxon>Panicum sect. Hiantes</taxon>
    </lineage>
</organism>
<protein>
    <recommendedName>
        <fullName evidence="2">Replication protein A 70 kDa DNA-binding subunit B/D first OB fold domain-containing protein</fullName>
    </recommendedName>
</protein>
<sequence>MFPCAAVVAAGGCTGLLLPWPCLGLHAGSSGTGQQRRVNSPDLLFRMSLTPLKKVGPEHSCWEVKVWVTRFYDQFDQKDPPNIIRFEFVMLDEEYGTMEAVMPLKWIKKHRASLIEDRVYRLRYLEIVDARNSHRPVPHPFMTRLTGHTQIVEVTQVPQSFPLYACSVAPFATLRARSDDRDDMSDCIGIFTKCSQVMNQKTRFGDKTLLNVHITDGRETAVLSLWGPHATKFEVESESMIQLASKAPVVLLFVGVIVKIFNNRLALQCSSVCRWYINPLLPEKNIAAAELRCRS</sequence>
<dbReference type="AlphaFoldDB" id="A0A8T0RPE0"/>
<evidence type="ECO:0000313" key="3">
    <source>
        <dbReference type="EMBL" id="KAG2586463.1"/>
    </source>
</evidence>